<feature type="compositionally biased region" description="Basic and acidic residues" evidence="5">
    <location>
        <begin position="247"/>
        <end position="256"/>
    </location>
</feature>
<dbReference type="GO" id="GO:0045944">
    <property type="term" value="P:positive regulation of transcription by RNA polymerase II"/>
    <property type="evidence" value="ECO:0007669"/>
    <property type="project" value="TreeGrafter"/>
</dbReference>
<feature type="region of interest" description="Disordered" evidence="5">
    <location>
        <begin position="38"/>
        <end position="64"/>
    </location>
</feature>
<sequence>MACLFCRERKIACGAPPVGSADTTCNQCARRSRKCEYPTRRRHKRRDNGVDHAPYTKEDQEQLHVGTSMPRASTLLHGHGSLHHGQYTLDSFRLVQDLAAYPGFSSSADSARRNLLPPSLSIPGPNSYSPGGRIPSLSSSFSSSDADAGMPTSSVNLMDNTATSSSLPTPTLVLNRKAGQGVLKLPKTERSTRRKSAIACLFCRERKVACGAPPAGSADSTCNQCAQRSRKCEYPTMSQRGLHKHRDNGGGHHRESDESEVAECDIFGSRFLLEQNVTMKRISGCIDVDVRPGKPLGEVLEAKRCQCWTIGAEDVDWSRRTLLPLPQDTKGKNEEGVVELSWLNFV</sequence>
<evidence type="ECO:0000256" key="4">
    <source>
        <dbReference type="ARBA" id="ARBA00023242"/>
    </source>
</evidence>
<dbReference type="PROSITE" id="PS00463">
    <property type="entry name" value="ZN2_CY6_FUNGAL_1"/>
    <property type="match status" value="2"/>
</dbReference>
<dbReference type="SUPFAM" id="SSF57701">
    <property type="entry name" value="Zn2/Cys6 DNA-binding domain"/>
    <property type="match status" value="2"/>
</dbReference>
<name>A0A9P5T5Y4_9AGAM</name>
<evidence type="ECO:0000313" key="7">
    <source>
        <dbReference type="EMBL" id="KAF8477677.1"/>
    </source>
</evidence>
<protein>
    <recommendedName>
        <fullName evidence="6">Zn(2)-C6 fungal-type domain-containing protein</fullName>
    </recommendedName>
</protein>
<reference evidence="7" key="2">
    <citation type="journal article" date="2020" name="Nat. Commun.">
        <title>Large-scale genome sequencing of mycorrhizal fungi provides insights into the early evolution of symbiotic traits.</title>
        <authorList>
            <person name="Miyauchi S."/>
            <person name="Kiss E."/>
            <person name="Kuo A."/>
            <person name="Drula E."/>
            <person name="Kohler A."/>
            <person name="Sanchez-Garcia M."/>
            <person name="Morin E."/>
            <person name="Andreopoulos B."/>
            <person name="Barry K.W."/>
            <person name="Bonito G."/>
            <person name="Buee M."/>
            <person name="Carver A."/>
            <person name="Chen C."/>
            <person name="Cichocki N."/>
            <person name="Clum A."/>
            <person name="Culley D."/>
            <person name="Crous P.W."/>
            <person name="Fauchery L."/>
            <person name="Girlanda M."/>
            <person name="Hayes R.D."/>
            <person name="Keri Z."/>
            <person name="LaButti K."/>
            <person name="Lipzen A."/>
            <person name="Lombard V."/>
            <person name="Magnuson J."/>
            <person name="Maillard F."/>
            <person name="Murat C."/>
            <person name="Nolan M."/>
            <person name="Ohm R.A."/>
            <person name="Pangilinan J."/>
            <person name="Pereira M.F."/>
            <person name="Perotto S."/>
            <person name="Peter M."/>
            <person name="Pfister S."/>
            <person name="Riley R."/>
            <person name="Sitrit Y."/>
            <person name="Stielow J.B."/>
            <person name="Szollosi G."/>
            <person name="Zifcakova L."/>
            <person name="Stursova M."/>
            <person name="Spatafora J.W."/>
            <person name="Tedersoo L."/>
            <person name="Vaario L.M."/>
            <person name="Yamada A."/>
            <person name="Yan M."/>
            <person name="Wang P."/>
            <person name="Xu J."/>
            <person name="Bruns T."/>
            <person name="Baldrian P."/>
            <person name="Vilgalys R."/>
            <person name="Dunand C."/>
            <person name="Henrissat B."/>
            <person name="Grigoriev I.V."/>
            <person name="Hibbett D."/>
            <person name="Nagy L.G."/>
            <person name="Martin F.M."/>
        </authorList>
    </citation>
    <scope>NUCLEOTIDE SEQUENCE</scope>
    <source>
        <strain evidence="7">Prilba</strain>
    </source>
</reference>
<gene>
    <name evidence="7" type="ORF">DFH94DRAFT_846064</name>
</gene>
<dbReference type="PROSITE" id="PS50048">
    <property type="entry name" value="ZN2_CY6_FUNGAL_2"/>
    <property type="match status" value="2"/>
</dbReference>
<feature type="compositionally biased region" description="Basic and acidic residues" evidence="5">
    <location>
        <begin position="47"/>
        <end position="62"/>
    </location>
</feature>
<organism evidence="7 8">
    <name type="scientific">Russula ochroleuca</name>
    <dbReference type="NCBI Taxonomy" id="152965"/>
    <lineage>
        <taxon>Eukaryota</taxon>
        <taxon>Fungi</taxon>
        <taxon>Dikarya</taxon>
        <taxon>Basidiomycota</taxon>
        <taxon>Agaricomycotina</taxon>
        <taxon>Agaricomycetes</taxon>
        <taxon>Russulales</taxon>
        <taxon>Russulaceae</taxon>
        <taxon>Russula</taxon>
    </lineage>
</organism>
<dbReference type="GO" id="GO:0008270">
    <property type="term" value="F:zinc ion binding"/>
    <property type="evidence" value="ECO:0007669"/>
    <property type="project" value="InterPro"/>
</dbReference>
<dbReference type="EMBL" id="WHVB01000013">
    <property type="protein sequence ID" value="KAF8477677.1"/>
    <property type="molecule type" value="Genomic_DNA"/>
</dbReference>
<feature type="domain" description="Zn(2)-C6 fungal-type" evidence="6">
    <location>
        <begin position="2"/>
        <end position="37"/>
    </location>
</feature>
<keyword evidence="1" id="KW-0805">Transcription regulation</keyword>
<dbReference type="OrthoDB" id="39175at2759"/>
<dbReference type="CDD" id="cd00067">
    <property type="entry name" value="GAL4"/>
    <property type="match status" value="2"/>
</dbReference>
<evidence type="ECO:0000256" key="3">
    <source>
        <dbReference type="ARBA" id="ARBA00023163"/>
    </source>
</evidence>
<dbReference type="InterPro" id="IPR036864">
    <property type="entry name" value="Zn2-C6_fun-type_DNA-bd_sf"/>
</dbReference>
<dbReference type="PANTHER" id="PTHR31069">
    <property type="entry name" value="OLEATE-ACTIVATED TRANSCRIPTION FACTOR 1-RELATED"/>
    <property type="match status" value="1"/>
</dbReference>
<comment type="caution">
    <text evidence="7">The sequence shown here is derived from an EMBL/GenBank/DDBJ whole genome shotgun (WGS) entry which is preliminary data.</text>
</comment>
<evidence type="ECO:0000256" key="1">
    <source>
        <dbReference type="ARBA" id="ARBA00023015"/>
    </source>
</evidence>
<dbReference type="Proteomes" id="UP000759537">
    <property type="component" value="Unassembled WGS sequence"/>
</dbReference>
<evidence type="ECO:0000256" key="2">
    <source>
        <dbReference type="ARBA" id="ARBA00023125"/>
    </source>
</evidence>
<evidence type="ECO:0000259" key="6">
    <source>
        <dbReference type="PROSITE" id="PS50048"/>
    </source>
</evidence>
<feature type="region of interest" description="Disordered" evidence="5">
    <location>
        <begin position="105"/>
        <end position="151"/>
    </location>
</feature>
<feature type="domain" description="Zn(2)-C6 fungal-type" evidence="6">
    <location>
        <begin position="199"/>
        <end position="234"/>
    </location>
</feature>
<proteinExistence type="predicted"/>
<accession>A0A9P5T5Y4</accession>
<dbReference type="InterPro" id="IPR050675">
    <property type="entry name" value="OAF3"/>
</dbReference>
<keyword evidence="8" id="KW-1185">Reference proteome</keyword>
<dbReference type="Gene3D" id="4.10.240.10">
    <property type="entry name" value="Zn(2)-C6 fungal-type DNA-binding domain"/>
    <property type="match status" value="2"/>
</dbReference>
<keyword evidence="4" id="KW-0539">Nucleus</keyword>
<evidence type="ECO:0000256" key="5">
    <source>
        <dbReference type="SAM" id="MobiDB-lite"/>
    </source>
</evidence>
<dbReference type="SMART" id="SM00066">
    <property type="entry name" value="GAL4"/>
    <property type="match status" value="2"/>
</dbReference>
<dbReference type="AlphaFoldDB" id="A0A9P5T5Y4"/>
<evidence type="ECO:0000313" key="8">
    <source>
        <dbReference type="Proteomes" id="UP000759537"/>
    </source>
</evidence>
<dbReference type="GO" id="GO:0005634">
    <property type="term" value="C:nucleus"/>
    <property type="evidence" value="ECO:0007669"/>
    <property type="project" value="TreeGrafter"/>
</dbReference>
<dbReference type="PANTHER" id="PTHR31069:SF12">
    <property type="entry name" value="TRANSCRIPTION FACTOR DOMAIN-CONTAINING PROTEIN"/>
    <property type="match status" value="1"/>
</dbReference>
<keyword evidence="3" id="KW-0804">Transcription</keyword>
<feature type="region of interest" description="Disordered" evidence="5">
    <location>
        <begin position="236"/>
        <end position="257"/>
    </location>
</feature>
<keyword evidence="2" id="KW-0238">DNA-binding</keyword>
<reference evidence="7" key="1">
    <citation type="submission" date="2019-10" db="EMBL/GenBank/DDBJ databases">
        <authorList>
            <consortium name="DOE Joint Genome Institute"/>
            <person name="Kuo A."/>
            <person name="Miyauchi S."/>
            <person name="Kiss E."/>
            <person name="Drula E."/>
            <person name="Kohler A."/>
            <person name="Sanchez-Garcia M."/>
            <person name="Andreopoulos B."/>
            <person name="Barry K.W."/>
            <person name="Bonito G."/>
            <person name="Buee M."/>
            <person name="Carver A."/>
            <person name="Chen C."/>
            <person name="Cichocki N."/>
            <person name="Clum A."/>
            <person name="Culley D."/>
            <person name="Crous P.W."/>
            <person name="Fauchery L."/>
            <person name="Girlanda M."/>
            <person name="Hayes R."/>
            <person name="Keri Z."/>
            <person name="LaButti K."/>
            <person name="Lipzen A."/>
            <person name="Lombard V."/>
            <person name="Magnuson J."/>
            <person name="Maillard F."/>
            <person name="Morin E."/>
            <person name="Murat C."/>
            <person name="Nolan M."/>
            <person name="Ohm R."/>
            <person name="Pangilinan J."/>
            <person name="Pereira M."/>
            <person name="Perotto S."/>
            <person name="Peter M."/>
            <person name="Riley R."/>
            <person name="Sitrit Y."/>
            <person name="Stielow B."/>
            <person name="Szollosi G."/>
            <person name="Zifcakova L."/>
            <person name="Stursova M."/>
            <person name="Spatafora J.W."/>
            <person name="Tedersoo L."/>
            <person name="Vaario L.-M."/>
            <person name="Yamada A."/>
            <person name="Yan M."/>
            <person name="Wang P."/>
            <person name="Xu J."/>
            <person name="Bruns T."/>
            <person name="Baldrian P."/>
            <person name="Vilgalys R."/>
            <person name="Henrissat B."/>
            <person name="Grigoriev I.V."/>
            <person name="Hibbett D."/>
            <person name="Nagy L.G."/>
            <person name="Martin F.M."/>
        </authorList>
    </citation>
    <scope>NUCLEOTIDE SEQUENCE</scope>
    <source>
        <strain evidence="7">Prilba</strain>
    </source>
</reference>
<dbReference type="InterPro" id="IPR001138">
    <property type="entry name" value="Zn2Cys6_DnaBD"/>
</dbReference>
<dbReference type="GO" id="GO:0000981">
    <property type="term" value="F:DNA-binding transcription factor activity, RNA polymerase II-specific"/>
    <property type="evidence" value="ECO:0007669"/>
    <property type="project" value="InterPro"/>
</dbReference>
<dbReference type="GO" id="GO:0000978">
    <property type="term" value="F:RNA polymerase II cis-regulatory region sequence-specific DNA binding"/>
    <property type="evidence" value="ECO:0007669"/>
    <property type="project" value="TreeGrafter"/>
</dbReference>